<name>H6S446_PLAVT</name>
<evidence type="ECO:0000256" key="1">
    <source>
        <dbReference type="SAM" id="MobiDB-lite"/>
    </source>
</evidence>
<organism evidence="2">
    <name type="scientific">Plasmopara viticola</name>
    <name type="common">Downy mildew of grapevine</name>
    <name type="synonym">Botrytis viticola</name>
    <dbReference type="NCBI Taxonomy" id="143451"/>
    <lineage>
        <taxon>Eukaryota</taxon>
        <taxon>Sar</taxon>
        <taxon>Stramenopiles</taxon>
        <taxon>Oomycota</taxon>
        <taxon>Peronosporomycetes</taxon>
        <taxon>Peronosporales</taxon>
        <taxon>Peronosporaceae</taxon>
        <taxon>Plasmopara</taxon>
    </lineage>
</organism>
<sequence>EEEQPEEEQKTRQKSGSRWRAASVLSAFSSRHSTKPYISTASSLEDEMDFDHNKTRPTASSFAANGLSSVAGLIKNRRLSVQTSYTSTSSVKSVESDKDLSVLSPPPSNGKPRYGRFTAPIVSKPTFASRFAWKGKARCDTNEEGHANSLNPPPS</sequence>
<reference evidence="2" key="1">
    <citation type="journal article" date="2012" name="Fungal Biol.">
        <title>Identification of effector genes from the phytopathogenic Oomycete Plasmopara viticola through the analysis of gene expression in germinated zoospores.</title>
        <authorList>
            <person name="Mestre P."/>
            <person name="Piron M.C."/>
            <person name="Merdinoglu D."/>
        </authorList>
    </citation>
    <scope>NUCLEOTIDE SEQUENCE</scope>
    <source>
        <strain evidence="2">SC</strain>
        <tissue evidence="2">In vitro germinated zoospores</tissue>
    </source>
</reference>
<dbReference type="AlphaFoldDB" id="H6S446"/>
<feature type="compositionally biased region" description="Low complexity" evidence="1">
    <location>
        <begin position="81"/>
        <end position="93"/>
    </location>
</feature>
<feature type="non-terminal residue" evidence="2">
    <location>
        <position position="155"/>
    </location>
</feature>
<protein>
    <submittedName>
        <fullName evidence="2">Uncharacterized protein</fullName>
    </submittedName>
</protein>
<proteinExistence type="evidence at transcript level"/>
<feature type="non-terminal residue" evidence="2">
    <location>
        <position position="1"/>
    </location>
</feature>
<feature type="region of interest" description="Disordered" evidence="1">
    <location>
        <begin position="1"/>
        <end position="21"/>
    </location>
</feature>
<accession>H6S446</accession>
<feature type="region of interest" description="Disordered" evidence="1">
    <location>
        <begin position="81"/>
        <end position="117"/>
    </location>
</feature>
<dbReference type="EMBL" id="HE582102">
    <property type="protein sequence ID" value="CCD28176.1"/>
    <property type="molecule type" value="mRNA"/>
</dbReference>
<evidence type="ECO:0000313" key="2">
    <source>
        <dbReference type="EMBL" id="CCD28176.1"/>
    </source>
</evidence>